<reference evidence="6" key="2">
    <citation type="submission" date="2025-09" db="UniProtKB">
        <authorList>
            <consortium name="Ensembl"/>
        </authorList>
    </citation>
    <scope>IDENTIFICATION</scope>
</reference>
<dbReference type="InterPro" id="IPR050822">
    <property type="entry name" value="Cerebellin_Synaptic_Org"/>
</dbReference>
<reference evidence="6" key="1">
    <citation type="submission" date="2025-08" db="UniProtKB">
        <authorList>
            <consortium name="Ensembl"/>
        </authorList>
    </citation>
    <scope>IDENTIFICATION</scope>
</reference>
<dbReference type="RefSeq" id="XP_031135506.1">
    <property type="nucleotide sequence ID" value="XM_031279646.2"/>
</dbReference>
<dbReference type="KEGG" id="sluc:116036155"/>
<dbReference type="Ensembl" id="ENSSLUT00000008751.1">
    <property type="protein sequence ID" value="ENSSLUP00000008474.1"/>
    <property type="gene ID" value="ENSSLUG00000004000.1"/>
</dbReference>
<dbReference type="PRINTS" id="PR00007">
    <property type="entry name" value="COMPLEMNTC1Q"/>
</dbReference>
<evidence type="ECO:0000256" key="1">
    <source>
        <dbReference type="ARBA" id="ARBA00004613"/>
    </source>
</evidence>
<dbReference type="AlphaFoldDB" id="A0A8C9XFM9"/>
<dbReference type="Pfam" id="PF00386">
    <property type="entry name" value="C1q"/>
    <property type="match status" value="1"/>
</dbReference>
<evidence type="ECO:0000256" key="2">
    <source>
        <dbReference type="ARBA" id="ARBA00022525"/>
    </source>
</evidence>
<evidence type="ECO:0000313" key="7">
    <source>
        <dbReference type="Proteomes" id="UP000694568"/>
    </source>
</evidence>
<keyword evidence="3 4" id="KW-0732">Signal</keyword>
<evidence type="ECO:0000256" key="4">
    <source>
        <dbReference type="SAM" id="SignalP"/>
    </source>
</evidence>
<evidence type="ECO:0000259" key="5">
    <source>
        <dbReference type="PROSITE" id="PS50871"/>
    </source>
</evidence>
<dbReference type="SMART" id="SM00110">
    <property type="entry name" value="C1Q"/>
    <property type="match status" value="1"/>
</dbReference>
<comment type="subcellular location">
    <subcellularLocation>
        <location evidence="1">Secreted</location>
    </subcellularLocation>
</comment>
<feature type="chain" id="PRO_5034563266" evidence="4">
    <location>
        <begin position="19"/>
        <end position="207"/>
    </location>
</feature>
<keyword evidence="2" id="KW-0964">Secreted</keyword>
<dbReference type="SUPFAM" id="SSF49842">
    <property type="entry name" value="TNF-like"/>
    <property type="match status" value="1"/>
</dbReference>
<dbReference type="PANTHER" id="PTHR22923">
    <property type="entry name" value="CEREBELLIN-RELATED"/>
    <property type="match status" value="1"/>
</dbReference>
<proteinExistence type="predicted"/>
<feature type="signal peptide" evidence="4">
    <location>
        <begin position="1"/>
        <end position="18"/>
    </location>
</feature>
<organism evidence="6 7">
    <name type="scientific">Sander lucioperca</name>
    <name type="common">Pike-perch</name>
    <name type="synonym">Perca lucioperca</name>
    <dbReference type="NCBI Taxonomy" id="283035"/>
    <lineage>
        <taxon>Eukaryota</taxon>
        <taxon>Metazoa</taxon>
        <taxon>Chordata</taxon>
        <taxon>Craniata</taxon>
        <taxon>Vertebrata</taxon>
        <taxon>Euteleostomi</taxon>
        <taxon>Actinopterygii</taxon>
        <taxon>Neopterygii</taxon>
        <taxon>Teleostei</taxon>
        <taxon>Neoteleostei</taxon>
        <taxon>Acanthomorphata</taxon>
        <taxon>Eupercaria</taxon>
        <taxon>Perciformes</taxon>
        <taxon>Percoidei</taxon>
        <taxon>Percidae</taxon>
        <taxon>Luciopercinae</taxon>
        <taxon>Sander</taxon>
    </lineage>
</organism>
<dbReference type="InterPro" id="IPR001073">
    <property type="entry name" value="C1q_dom"/>
</dbReference>
<dbReference type="PROSITE" id="PS50871">
    <property type="entry name" value="C1Q"/>
    <property type="match status" value="1"/>
</dbReference>
<evidence type="ECO:0000313" key="6">
    <source>
        <dbReference type="Ensembl" id="ENSSLUP00000008474.1"/>
    </source>
</evidence>
<sequence>MKISVSFTLWLLLGAVFAEVSTDSSQDIFVALREMTASLVQLKADMTLQTQGQAQLKTEMDILKQQQLVRQVAFSAGLLAVGQVATIGPFPTNTPLIFKHVPTNIGNAYNSNTGVFTAPVRGAYHFEWWIGAVGDGRHSVLAVLVKNSEGVFTAYESQTAGYMSASNGVTLLLEVGDTVFVRLWAGHRVYDDGGHRTTFSGHLLFPM</sequence>
<dbReference type="Gene3D" id="2.60.120.40">
    <property type="match status" value="1"/>
</dbReference>
<dbReference type="InterPro" id="IPR008983">
    <property type="entry name" value="Tumour_necrosis_fac-like_dom"/>
</dbReference>
<dbReference type="GO" id="GO:0005576">
    <property type="term" value="C:extracellular region"/>
    <property type="evidence" value="ECO:0007669"/>
    <property type="project" value="UniProtKB-SubCell"/>
</dbReference>
<keyword evidence="7" id="KW-1185">Reference proteome</keyword>
<dbReference type="PANTHER" id="PTHR22923:SF102">
    <property type="entry name" value="CEREBELLIN 13-RELATED"/>
    <property type="match status" value="1"/>
</dbReference>
<dbReference type="Proteomes" id="UP000694568">
    <property type="component" value="Unplaced"/>
</dbReference>
<dbReference type="OrthoDB" id="10070467at2759"/>
<name>A0A8C9XFM9_SANLU</name>
<feature type="domain" description="C1q" evidence="5">
    <location>
        <begin position="67"/>
        <end position="207"/>
    </location>
</feature>
<accession>A0A8C9XFM9</accession>
<gene>
    <name evidence="6" type="primary">LOC116036155</name>
</gene>
<dbReference type="GeneID" id="116036155"/>
<dbReference type="GeneTree" id="ENSGT00950000183116"/>
<evidence type="ECO:0000256" key="3">
    <source>
        <dbReference type="ARBA" id="ARBA00022729"/>
    </source>
</evidence>
<protein>
    <submittedName>
        <fullName evidence="6">Complement C1q-like protein 4</fullName>
    </submittedName>
</protein>